<keyword evidence="2" id="KW-0472">Membrane</keyword>
<dbReference type="EMBL" id="CP061038">
    <property type="protein sequence ID" value="QNQ11819.1"/>
    <property type="molecule type" value="Genomic_DNA"/>
</dbReference>
<dbReference type="InterPro" id="IPR007039">
    <property type="entry name" value="TrbC/VirB2"/>
</dbReference>
<gene>
    <name evidence="3" type="ORF">H3Z74_01760</name>
</gene>
<keyword evidence="2" id="KW-1133">Transmembrane helix</keyword>
<dbReference type="Proteomes" id="UP000516148">
    <property type="component" value="Chromosome"/>
</dbReference>
<evidence type="ECO:0000313" key="3">
    <source>
        <dbReference type="EMBL" id="QNQ11819.1"/>
    </source>
</evidence>
<reference evidence="3 4" key="1">
    <citation type="submission" date="2020-09" db="EMBL/GenBank/DDBJ databases">
        <title>Sphingomonas sp., a new species isolated from pork steak.</title>
        <authorList>
            <person name="Heidler von Heilborn D."/>
        </authorList>
    </citation>
    <scope>NUCLEOTIDE SEQUENCE [LARGE SCALE GENOMIC DNA]</scope>
    <source>
        <strain evidence="4">S8-3T</strain>
    </source>
</reference>
<keyword evidence="4" id="KW-1185">Reference proteome</keyword>
<protein>
    <submittedName>
        <fullName evidence="3">TrbC/VIRB2 family protein</fullName>
    </submittedName>
</protein>
<feature type="transmembrane region" description="Helical" evidence="2">
    <location>
        <begin position="48"/>
        <end position="69"/>
    </location>
</feature>
<proteinExistence type="predicted"/>
<feature type="region of interest" description="Disordered" evidence="1">
    <location>
        <begin position="121"/>
        <end position="147"/>
    </location>
</feature>
<dbReference type="KEGG" id="spap:H3Z74_01760"/>
<organism evidence="3 4">
    <name type="scientific">Sphingomonas alpina</name>
    <dbReference type="NCBI Taxonomy" id="653931"/>
    <lineage>
        <taxon>Bacteria</taxon>
        <taxon>Pseudomonadati</taxon>
        <taxon>Pseudomonadota</taxon>
        <taxon>Alphaproteobacteria</taxon>
        <taxon>Sphingomonadales</taxon>
        <taxon>Sphingomonadaceae</taxon>
        <taxon>Sphingomonas</taxon>
    </lineage>
</organism>
<sequence length="147" mass="14904">MLCPALNRSVSAAMASIAVLSYAPSYSLADPAGSDPLVAAVGWLQGTLLGTVATTIAIIAVAVIGMMMLNGRINWRSGATVITGCFILFGAGIIAAGIRSAASGGYERDYVPPAPYVAPPPPVVTPSPAPTRPADFDPYAGAAPRNF</sequence>
<feature type="compositionally biased region" description="Pro residues" evidence="1">
    <location>
        <begin position="121"/>
        <end position="131"/>
    </location>
</feature>
<keyword evidence="2" id="KW-0812">Transmembrane</keyword>
<evidence type="ECO:0000256" key="2">
    <source>
        <dbReference type="SAM" id="Phobius"/>
    </source>
</evidence>
<accession>A0A7H0LQ66</accession>
<dbReference type="AlphaFoldDB" id="A0A7H0LQ66"/>
<dbReference type="Pfam" id="PF04956">
    <property type="entry name" value="TrbC"/>
    <property type="match status" value="1"/>
</dbReference>
<name>A0A7H0LQ66_9SPHN</name>
<feature type="transmembrane region" description="Helical" evidence="2">
    <location>
        <begin position="81"/>
        <end position="102"/>
    </location>
</feature>
<evidence type="ECO:0000256" key="1">
    <source>
        <dbReference type="SAM" id="MobiDB-lite"/>
    </source>
</evidence>
<evidence type="ECO:0000313" key="4">
    <source>
        <dbReference type="Proteomes" id="UP000516148"/>
    </source>
</evidence>